<feature type="domain" description="TNase-like" evidence="3">
    <location>
        <begin position="34"/>
        <end position="156"/>
    </location>
</feature>
<dbReference type="Proteomes" id="UP001595729">
    <property type="component" value="Unassembled WGS sequence"/>
</dbReference>
<evidence type="ECO:0000313" key="4">
    <source>
        <dbReference type="EMBL" id="MFC3684181.1"/>
    </source>
</evidence>
<gene>
    <name evidence="4" type="ORF">ACFOPI_11300</name>
</gene>
<accession>A0ABV7W696</accession>
<keyword evidence="2" id="KW-0732">Signal</keyword>
<dbReference type="SMART" id="SM00318">
    <property type="entry name" value="SNc"/>
    <property type="match status" value="1"/>
</dbReference>
<comment type="caution">
    <text evidence="4">The sequence shown here is derived from an EMBL/GenBank/DDBJ whole genome shotgun (WGS) entry which is preliminary data.</text>
</comment>
<dbReference type="InterPro" id="IPR035437">
    <property type="entry name" value="SNase_OB-fold_sf"/>
</dbReference>
<dbReference type="SUPFAM" id="SSF50199">
    <property type="entry name" value="Staphylococcal nuclease"/>
    <property type="match status" value="1"/>
</dbReference>
<reference evidence="5" key="1">
    <citation type="journal article" date="2019" name="Int. J. Syst. Evol. Microbiol.">
        <title>The Global Catalogue of Microorganisms (GCM) 10K type strain sequencing project: providing services to taxonomists for standard genome sequencing and annotation.</title>
        <authorList>
            <consortium name="The Broad Institute Genomics Platform"/>
            <consortium name="The Broad Institute Genome Sequencing Center for Infectious Disease"/>
            <person name="Wu L."/>
            <person name="Ma J."/>
        </authorList>
    </citation>
    <scope>NUCLEOTIDE SEQUENCE [LARGE SCALE GENOMIC DNA]</scope>
    <source>
        <strain evidence="5">KCTC 42501</strain>
    </source>
</reference>
<feature type="region of interest" description="Disordered" evidence="1">
    <location>
        <begin position="155"/>
        <end position="186"/>
    </location>
</feature>
<feature type="signal peptide" evidence="2">
    <location>
        <begin position="1"/>
        <end position="20"/>
    </location>
</feature>
<feature type="chain" id="PRO_5046162971" evidence="2">
    <location>
        <begin position="21"/>
        <end position="186"/>
    </location>
</feature>
<dbReference type="PANTHER" id="PTHR12302:SF26">
    <property type="entry name" value="BLR1266 PROTEIN"/>
    <property type="match status" value="1"/>
</dbReference>
<evidence type="ECO:0000256" key="1">
    <source>
        <dbReference type="SAM" id="MobiDB-lite"/>
    </source>
</evidence>
<name>A0ABV7W696_9BURK</name>
<dbReference type="Gene3D" id="2.40.50.90">
    <property type="match status" value="1"/>
</dbReference>
<protein>
    <submittedName>
        <fullName evidence="4">Thermonuclease family protein</fullName>
    </submittedName>
</protein>
<dbReference type="PROSITE" id="PS50830">
    <property type="entry name" value="TNASE_3"/>
    <property type="match status" value="1"/>
</dbReference>
<proteinExistence type="predicted"/>
<dbReference type="EMBL" id="JBHRXX010000005">
    <property type="protein sequence ID" value="MFC3684181.1"/>
    <property type="molecule type" value="Genomic_DNA"/>
</dbReference>
<organism evidence="4 5">
    <name type="scientific">Hydrogenophaga luteola</name>
    <dbReference type="NCBI Taxonomy" id="1591122"/>
    <lineage>
        <taxon>Bacteria</taxon>
        <taxon>Pseudomonadati</taxon>
        <taxon>Pseudomonadota</taxon>
        <taxon>Betaproteobacteria</taxon>
        <taxon>Burkholderiales</taxon>
        <taxon>Comamonadaceae</taxon>
        <taxon>Hydrogenophaga</taxon>
    </lineage>
</organism>
<evidence type="ECO:0000259" key="3">
    <source>
        <dbReference type="PROSITE" id="PS50830"/>
    </source>
</evidence>
<dbReference type="Pfam" id="PF00565">
    <property type="entry name" value="SNase"/>
    <property type="match status" value="1"/>
</dbReference>
<evidence type="ECO:0000256" key="2">
    <source>
        <dbReference type="SAM" id="SignalP"/>
    </source>
</evidence>
<dbReference type="RefSeq" id="WP_382173884.1">
    <property type="nucleotide sequence ID" value="NZ_JBHRXX010000005.1"/>
</dbReference>
<evidence type="ECO:0000313" key="5">
    <source>
        <dbReference type="Proteomes" id="UP001595729"/>
    </source>
</evidence>
<keyword evidence="5" id="KW-1185">Reference proteome</keyword>
<sequence>MPWSLFAPLLLVFGASLVLAQSPASSGFRPRFGEAYEARVTRVPDGDTLWVKPLAGGTYRKLRLDGVDAPEICQDGGVAAREALTTRLLEQTVTVTERRRDDYGRALVRLKHRGEDVAGWLVREGWAWSYRWRHSDGPFAIEEVLARKDRKGIFASAGAENPRDFRKRHGPCPMPPRAEAKAQPAR</sequence>
<dbReference type="PANTHER" id="PTHR12302">
    <property type="entry name" value="EBNA2 BINDING PROTEIN P100"/>
    <property type="match status" value="1"/>
</dbReference>
<dbReference type="InterPro" id="IPR016071">
    <property type="entry name" value="Staphylococal_nuclease_OB-fold"/>
</dbReference>